<dbReference type="GO" id="GO:0032259">
    <property type="term" value="P:methylation"/>
    <property type="evidence" value="ECO:0007669"/>
    <property type="project" value="UniProtKB-KW"/>
</dbReference>
<name>A0A533I3X3_PARDE</name>
<evidence type="ECO:0000313" key="4">
    <source>
        <dbReference type="EMBL" id="TKW65361.1"/>
    </source>
</evidence>
<evidence type="ECO:0000256" key="1">
    <source>
        <dbReference type="ARBA" id="ARBA00022603"/>
    </source>
</evidence>
<dbReference type="InterPro" id="IPR050602">
    <property type="entry name" value="Malonyl-ACP_OMT"/>
</dbReference>
<reference evidence="4 5" key="1">
    <citation type="journal article" date="2017" name="Nat. Commun.">
        <title>In situ click chemistry generation of cyclooxygenase-2 inhibitors.</title>
        <authorList>
            <person name="Bhardwaj A."/>
            <person name="Kaur J."/>
            <person name="Wuest M."/>
            <person name="Wuest F."/>
        </authorList>
    </citation>
    <scope>NUCLEOTIDE SEQUENCE [LARGE SCALE GENOMIC DNA]</scope>
    <source>
        <strain evidence="4">S2_012_000_R3_94</strain>
    </source>
</reference>
<keyword evidence="1 4" id="KW-0489">Methyltransferase</keyword>
<dbReference type="PANTHER" id="PTHR13090">
    <property type="entry name" value="ARGININE-HYDROXYLASE NDUFAF5, MITOCHONDRIAL"/>
    <property type="match status" value="1"/>
</dbReference>
<sequence length="281" mass="31002">MNSAPPSPDPGQVPRRLIDQNALRLHRARARRIGPAEPLHRIAIDEVQDRLAEINRDFTRVGIVTPWPEFWITAFPSAHVCPDDEMLDLPQDLDLVIHAMGLHWAEDPVGQIVQSARALRADGLFIGVMLGGETLTELRDVLTRAEIAATGGLSPRLMPMGEIRDLGALLGRAGLALPVADHLPLRFSYRDLFHLTADLRAMGETNALNDRLRQSTRRELFAHAAADYSMRFPDPADPARIIATFDMIFLTGWAPDAGQQKPMRPGSASMPLAEALKPRTA</sequence>
<gene>
    <name evidence="4" type="ORF">DI616_15475</name>
</gene>
<feature type="region of interest" description="Disordered" evidence="3">
    <location>
        <begin position="258"/>
        <end position="281"/>
    </location>
</feature>
<keyword evidence="2 4" id="KW-0808">Transferase</keyword>
<protein>
    <submittedName>
        <fullName evidence="4">SAM-dependent methyltransferase</fullName>
    </submittedName>
</protein>
<dbReference type="AlphaFoldDB" id="A0A533I3X3"/>
<evidence type="ECO:0000256" key="2">
    <source>
        <dbReference type="ARBA" id="ARBA00022679"/>
    </source>
</evidence>
<comment type="caution">
    <text evidence="4">The sequence shown here is derived from an EMBL/GenBank/DDBJ whole genome shotgun (WGS) entry which is preliminary data.</text>
</comment>
<dbReference type="InterPro" id="IPR029063">
    <property type="entry name" value="SAM-dependent_MTases_sf"/>
</dbReference>
<dbReference type="Gene3D" id="3.40.50.150">
    <property type="entry name" value="Vaccinia Virus protein VP39"/>
    <property type="match status" value="1"/>
</dbReference>
<dbReference type="EMBL" id="VAFL01000014">
    <property type="protein sequence ID" value="TKW65361.1"/>
    <property type="molecule type" value="Genomic_DNA"/>
</dbReference>
<dbReference type="PANTHER" id="PTHR13090:SF1">
    <property type="entry name" value="ARGININE-HYDROXYLASE NDUFAF5, MITOCHONDRIAL"/>
    <property type="match status" value="1"/>
</dbReference>
<organism evidence="4 5">
    <name type="scientific">Paracoccus denitrificans</name>
    <dbReference type="NCBI Taxonomy" id="266"/>
    <lineage>
        <taxon>Bacteria</taxon>
        <taxon>Pseudomonadati</taxon>
        <taxon>Pseudomonadota</taxon>
        <taxon>Alphaproteobacteria</taxon>
        <taxon>Rhodobacterales</taxon>
        <taxon>Paracoccaceae</taxon>
        <taxon>Paracoccus</taxon>
    </lineage>
</organism>
<accession>A0A533I3X3</accession>
<evidence type="ECO:0000313" key="5">
    <source>
        <dbReference type="Proteomes" id="UP000315344"/>
    </source>
</evidence>
<dbReference type="GO" id="GO:0008168">
    <property type="term" value="F:methyltransferase activity"/>
    <property type="evidence" value="ECO:0007669"/>
    <property type="project" value="UniProtKB-KW"/>
</dbReference>
<proteinExistence type="predicted"/>
<evidence type="ECO:0000256" key="3">
    <source>
        <dbReference type="SAM" id="MobiDB-lite"/>
    </source>
</evidence>
<dbReference type="SUPFAM" id="SSF53335">
    <property type="entry name" value="S-adenosyl-L-methionine-dependent methyltransferases"/>
    <property type="match status" value="1"/>
</dbReference>
<dbReference type="Proteomes" id="UP000315344">
    <property type="component" value="Unassembled WGS sequence"/>
</dbReference>